<evidence type="ECO:0000313" key="12">
    <source>
        <dbReference type="Proteomes" id="UP000019132"/>
    </source>
</evidence>
<keyword evidence="4 9" id="KW-0460">Magnesium</keyword>
<dbReference type="InParanoid" id="K3WKQ1"/>
<keyword evidence="6 9" id="KW-1133">Transmembrane helix</keyword>
<evidence type="ECO:0000256" key="8">
    <source>
        <dbReference type="ARBA" id="ARBA00023136"/>
    </source>
</evidence>
<dbReference type="HOGENOM" id="CLU_036560_0_0_1"/>
<dbReference type="PANTHER" id="PTHR13890:SF0">
    <property type="entry name" value="MAGNESIUM TRANSPORTER MRS2 HOMOLOG, MITOCHONDRIAL"/>
    <property type="match status" value="1"/>
</dbReference>
<comment type="subcellular location">
    <subcellularLocation>
        <location evidence="1">Membrane</location>
        <topology evidence="1">Multi-pass membrane protein</topology>
    </subcellularLocation>
    <subcellularLocation>
        <location evidence="9">Mitochondrion inner membrane</location>
        <topology evidence="9">Multi-pass membrane protein</topology>
    </subcellularLocation>
</comment>
<evidence type="ECO:0000256" key="2">
    <source>
        <dbReference type="ARBA" id="ARBA00022448"/>
    </source>
</evidence>
<evidence type="ECO:0000256" key="6">
    <source>
        <dbReference type="ARBA" id="ARBA00022989"/>
    </source>
</evidence>
<dbReference type="GO" id="GO:0005743">
    <property type="term" value="C:mitochondrial inner membrane"/>
    <property type="evidence" value="ECO:0007669"/>
    <property type="project" value="UniProtKB-SubCell"/>
</dbReference>
<keyword evidence="8 9" id="KW-0472">Membrane</keyword>
<name>K3WKQ1_GLOUD</name>
<reference evidence="12" key="2">
    <citation type="submission" date="2010-04" db="EMBL/GenBank/DDBJ databases">
        <authorList>
            <person name="Buell R."/>
            <person name="Hamilton J."/>
            <person name="Hostetler J."/>
        </authorList>
    </citation>
    <scope>NUCLEOTIDE SEQUENCE [LARGE SCALE GENOMIC DNA]</scope>
    <source>
        <strain evidence="12">DAOM:BR144</strain>
    </source>
</reference>
<evidence type="ECO:0000313" key="11">
    <source>
        <dbReference type="EnsemblProtists" id="PYU1_T005543"/>
    </source>
</evidence>
<reference evidence="12" key="1">
    <citation type="journal article" date="2010" name="Genome Biol.">
        <title>Genome sequence of the necrotrophic plant pathogen Pythium ultimum reveals original pathogenicity mechanisms and effector repertoire.</title>
        <authorList>
            <person name="Levesque C.A."/>
            <person name="Brouwer H."/>
            <person name="Cano L."/>
            <person name="Hamilton J.P."/>
            <person name="Holt C."/>
            <person name="Huitema E."/>
            <person name="Raffaele S."/>
            <person name="Robideau G.P."/>
            <person name="Thines M."/>
            <person name="Win J."/>
            <person name="Zerillo M.M."/>
            <person name="Beakes G.W."/>
            <person name="Boore J.L."/>
            <person name="Busam D."/>
            <person name="Dumas B."/>
            <person name="Ferriera S."/>
            <person name="Fuerstenberg S.I."/>
            <person name="Gachon C.M."/>
            <person name="Gaulin E."/>
            <person name="Govers F."/>
            <person name="Grenville-Briggs L."/>
            <person name="Horner N."/>
            <person name="Hostetler J."/>
            <person name="Jiang R.H."/>
            <person name="Johnson J."/>
            <person name="Krajaejun T."/>
            <person name="Lin H."/>
            <person name="Meijer H.J."/>
            <person name="Moore B."/>
            <person name="Morris P."/>
            <person name="Phuntmart V."/>
            <person name="Puiu D."/>
            <person name="Shetty J."/>
            <person name="Stajich J.E."/>
            <person name="Tripathy S."/>
            <person name="Wawra S."/>
            <person name="van West P."/>
            <person name="Whitty B.R."/>
            <person name="Coutinho P.M."/>
            <person name="Henrissat B."/>
            <person name="Martin F."/>
            <person name="Thomas P.D."/>
            <person name="Tyler B.M."/>
            <person name="De Vries R.P."/>
            <person name="Kamoun S."/>
            <person name="Yandell M."/>
            <person name="Tisserat N."/>
            <person name="Buell C.R."/>
        </authorList>
    </citation>
    <scope>NUCLEOTIDE SEQUENCE</scope>
    <source>
        <strain evidence="12">DAOM:BR144</strain>
    </source>
</reference>
<dbReference type="Gene3D" id="1.20.58.340">
    <property type="entry name" value="Magnesium transport protein CorA, transmembrane region"/>
    <property type="match status" value="2"/>
</dbReference>
<keyword evidence="5" id="KW-0809">Transit peptide</keyword>
<feature type="region of interest" description="Disordered" evidence="10">
    <location>
        <begin position="72"/>
        <end position="101"/>
    </location>
</feature>
<dbReference type="EMBL" id="GL376633">
    <property type="status" value="NOT_ANNOTATED_CDS"/>
    <property type="molecule type" value="Genomic_DNA"/>
</dbReference>
<evidence type="ECO:0000256" key="9">
    <source>
        <dbReference type="RuleBase" id="RU366042"/>
    </source>
</evidence>
<feature type="region of interest" description="Disordered" evidence="10">
    <location>
        <begin position="1"/>
        <end position="21"/>
    </location>
</feature>
<keyword evidence="12" id="KW-1185">Reference proteome</keyword>
<comment type="similarity">
    <text evidence="9">Belongs to the CorA metal ion transporter (MIT) (TC 1.A.35) family.</text>
</comment>
<feature type="transmembrane region" description="Helical" evidence="9">
    <location>
        <begin position="389"/>
        <end position="412"/>
    </location>
</feature>
<keyword evidence="7 9" id="KW-0406">Ion transport</keyword>
<evidence type="ECO:0000256" key="5">
    <source>
        <dbReference type="ARBA" id="ARBA00022946"/>
    </source>
</evidence>
<keyword evidence="9" id="KW-0496">Mitochondrion</keyword>
<dbReference type="PANTHER" id="PTHR13890">
    <property type="entry name" value="RNA SPLICING PROTEIN MRS2, MITOCHONDRIAL"/>
    <property type="match status" value="1"/>
</dbReference>
<dbReference type="SUPFAM" id="SSF144083">
    <property type="entry name" value="Magnesium transport protein CorA, transmembrane region"/>
    <property type="match status" value="1"/>
</dbReference>
<dbReference type="FunCoup" id="K3WKQ1">
    <property type="interactions" value="89"/>
</dbReference>
<proteinExistence type="inferred from homology"/>
<dbReference type="InterPro" id="IPR039204">
    <property type="entry name" value="MRS2-like"/>
</dbReference>
<dbReference type="FunFam" id="1.20.58.340:FF:000025">
    <property type="entry name" value="CorA Metal Ion Transporter (MIT) Family"/>
    <property type="match status" value="1"/>
</dbReference>
<evidence type="ECO:0000256" key="1">
    <source>
        <dbReference type="ARBA" id="ARBA00004141"/>
    </source>
</evidence>
<dbReference type="GO" id="GO:0015095">
    <property type="term" value="F:magnesium ion transmembrane transporter activity"/>
    <property type="evidence" value="ECO:0007669"/>
    <property type="project" value="TreeGrafter"/>
</dbReference>
<dbReference type="Pfam" id="PF22099">
    <property type="entry name" value="MRS2-like"/>
    <property type="match status" value="1"/>
</dbReference>
<dbReference type="CDD" id="cd12823">
    <property type="entry name" value="Mrs2_Mfm1p-like"/>
    <property type="match status" value="1"/>
</dbReference>
<dbReference type="InterPro" id="IPR045863">
    <property type="entry name" value="CorA_TM1_TM2"/>
</dbReference>
<protein>
    <recommendedName>
        <fullName evidence="9">Magnesium transporter</fullName>
    </recommendedName>
</protein>
<evidence type="ECO:0000256" key="10">
    <source>
        <dbReference type="SAM" id="MobiDB-lite"/>
    </source>
</evidence>
<organism evidence="11 12">
    <name type="scientific">Globisporangium ultimum (strain ATCC 200006 / CBS 805.95 / DAOM BR144)</name>
    <name type="common">Pythium ultimum</name>
    <dbReference type="NCBI Taxonomy" id="431595"/>
    <lineage>
        <taxon>Eukaryota</taxon>
        <taxon>Sar</taxon>
        <taxon>Stramenopiles</taxon>
        <taxon>Oomycota</taxon>
        <taxon>Peronosporomycetes</taxon>
        <taxon>Pythiales</taxon>
        <taxon>Pythiaceae</taxon>
        <taxon>Globisporangium</taxon>
    </lineage>
</organism>
<feature type="compositionally biased region" description="Basic and acidic residues" evidence="10">
    <location>
        <begin position="1"/>
        <end position="10"/>
    </location>
</feature>
<dbReference type="EnsemblProtists" id="PYU1_T005543">
    <property type="protein sequence ID" value="PYU1_T005543"/>
    <property type="gene ID" value="PYU1_G005532"/>
</dbReference>
<evidence type="ECO:0000256" key="3">
    <source>
        <dbReference type="ARBA" id="ARBA00022692"/>
    </source>
</evidence>
<keyword evidence="2 9" id="KW-0813">Transport</keyword>
<evidence type="ECO:0000256" key="7">
    <source>
        <dbReference type="ARBA" id="ARBA00023065"/>
    </source>
</evidence>
<dbReference type="eggNOG" id="KOG2662">
    <property type="taxonomic scope" value="Eukaryota"/>
</dbReference>
<dbReference type="AlphaFoldDB" id="K3WKQ1"/>
<dbReference type="VEuPathDB" id="FungiDB:PYU1_G005532"/>
<accession>K3WKQ1</accession>
<dbReference type="Proteomes" id="UP000019132">
    <property type="component" value="Unassembled WGS sequence"/>
</dbReference>
<evidence type="ECO:0000256" key="4">
    <source>
        <dbReference type="ARBA" id="ARBA00022842"/>
    </source>
</evidence>
<sequence>MSRRSSRDSRSSIGSLGSSKGKKFACQFDPAVRNGRALVLKFDTDGVGTFQEVSRHELLRLTQEAAKEPLTGRLDANGDENAVLSPRGGTHGSTRKAKVRRTSVHRMKLTDATDLTAQYAPIVDVQCVHARDIRRLDNAFAVSNEPSFIIRKQAILINADPLRAIILRDSCLVFVPDGADSLLSILKEKFLEMTQHAYAADVAYEFKALEALLATLCRYFEIDYEKHAPVISTALDRLAHGKIAASELETLRVFKNTMNEFESQVDGVRRALMEILDNEEDLRLLYLTKLYEDPTLLNDLWSFDSEEAEVLIENYLQDIFSTRTKATLMQHRIQNTESLVMLKLDSMRNYLLGVDLVFSLVSISLSIGTYVTGAFGMNLNSSLEERDGWFWGVVLATVLIFIVLTSAGIQFFREKGVLSWRGTP</sequence>
<dbReference type="OMA" id="FDYPSGF"/>
<dbReference type="Gene3D" id="2.40.128.330">
    <property type="match status" value="1"/>
</dbReference>
<keyword evidence="9" id="KW-0999">Mitochondrion inner membrane</keyword>
<reference evidence="11" key="3">
    <citation type="submission" date="2015-02" db="UniProtKB">
        <authorList>
            <consortium name="EnsemblProtists"/>
        </authorList>
    </citation>
    <scope>IDENTIFICATION</scope>
    <source>
        <strain evidence="11">DAOM BR144</strain>
    </source>
</reference>
<feature type="transmembrane region" description="Helical" evidence="9">
    <location>
        <begin position="350"/>
        <end position="377"/>
    </location>
</feature>
<keyword evidence="3 9" id="KW-0812">Transmembrane</keyword>